<dbReference type="SMART" id="SM00198">
    <property type="entry name" value="SCP"/>
    <property type="match status" value="1"/>
</dbReference>
<dbReference type="InterPro" id="IPR014044">
    <property type="entry name" value="CAP_dom"/>
</dbReference>
<evidence type="ECO:0000313" key="10">
    <source>
        <dbReference type="Proteomes" id="UP000606786"/>
    </source>
</evidence>
<dbReference type="Proteomes" id="UP000606786">
    <property type="component" value="Unassembled WGS sequence"/>
</dbReference>
<keyword evidence="4 6" id="KW-0732">Signal</keyword>
<dbReference type="KEGG" id="ccat:101460958"/>
<evidence type="ECO:0000256" key="5">
    <source>
        <dbReference type="ARBA" id="ARBA00068306"/>
    </source>
</evidence>
<dbReference type="InterPro" id="IPR034763">
    <property type="entry name" value="P14a_insect"/>
</dbReference>
<feature type="domain" description="SCP" evidence="7">
    <location>
        <begin position="79"/>
        <end position="242"/>
    </location>
</feature>
<evidence type="ECO:0000256" key="4">
    <source>
        <dbReference type="ARBA" id="ARBA00022729"/>
    </source>
</evidence>
<dbReference type="InterPro" id="IPR035940">
    <property type="entry name" value="CAP_sf"/>
</dbReference>
<comment type="similarity">
    <text evidence="2">Belongs to the CRISP family.</text>
</comment>
<dbReference type="OrthoDB" id="414826at2759"/>
<keyword evidence="10" id="KW-1185">Reference proteome</keyword>
<dbReference type="EMBL" id="GAMC01006535">
    <property type="protein sequence ID" value="JAC00021.1"/>
    <property type="molecule type" value="mRNA"/>
</dbReference>
<reference evidence="8" key="3">
    <citation type="submission" date="2020-11" db="EMBL/GenBank/DDBJ databases">
        <authorList>
            <person name="Whitehead M."/>
        </authorList>
    </citation>
    <scope>NUCLEOTIDE SEQUENCE</scope>
    <source>
        <strain evidence="8">EGII</strain>
    </source>
</reference>
<reference evidence="9" key="2">
    <citation type="journal article" date="2014" name="BMC Genomics">
        <title>A genomic perspective to assessing quality of mass-reared SIT flies used in Mediterranean fruit fly (Ceratitis capitata) eradication in California.</title>
        <authorList>
            <person name="Calla B."/>
            <person name="Hall B."/>
            <person name="Hou S."/>
            <person name="Geib S.M."/>
        </authorList>
    </citation>
    <scope>NUCLEOTIDE SEQUENCE</scope>
</reference>
<evidence type="ECO:0000259" key="7">
    <source>
        <dbReference type="SMART" id="SM00198"/>
    </source>
</evidence>
<dbReference type="FunFam" id="3.40.33.10:FF:000007">
    <property type="entry name" value="Venom allergen"/>
    <property type="match status" value="1"/>
</dbReference>
<feature type="chain" id="PRO_5033708469" description="Venom allergen-1" evidence="6">
    <location>
        <begin position="40"/>
        <end position="277"/>
    </location>
</feature>
<dbReference type="PIRSF" id="PIRSF038921">
    <property type="entry name" value="P14a"/>
    <property type="match status" value="1"/>
</dbReference>
<evidence type="ECO:0000256" key="3">
    <source>
        <dbReference type="ARBA" id="ARBA00022525"/>
    </source>
</evidence>
<dbReference type="CDD" id="cd05380">
    <property type="entry name" value="CAP_euk"/>
    <property type="match status" value="1"/>
</dbReference>
<name>W8BFE2_CERCA</name>
<protein>
    <recommendedName>
        <fullName evidence="5">Venom allergen-1</fullName>
    </recommendedName>
</protein>
<sequence>MPMKHNLRVCETQSSKYRIRNVVVSLSLLLLSLCGCCSAQYSWCDPTLCERGVKHLACRNNGNFASRCAADATELDISDYKDQFVHEHNKRRNFLALGLLPGYYPAARMATMIWDDELQYLASLNLRTCILDHDSCHTTYRFQYSGQNLCGVVRDRNPNVNVSGIIEEVMGLWFNEYPLIDSSYIRKFRVTKYFEDYGHFAEIAVDRNTHVGCGIIRFTRPDVPYVYIYNMVCNYASIYALDTPVYTVGQPGSRCLSGKNPYYPGLCSVNEQINPNY</sequence>
<accession>W8BFE2</accession>
<organism evidence="9">
    <name type="scientific">Ceratitis capitata</name>
    <name type="common">Mediterranean fruit fly</name>
    <name type="synonym">Tephritis capitata</name>
    <dbReference type="NCBI Taxonomy" id="7213"/>
    <lineage>
        <taxon>Eukaryota</taxon>
        <taxon>Metazoa</taxon>
        <taxon>Ecdysozoa</taxon>
        <taxon>Arthropoda</taxon>
        <taxon>Hexapoda</taxon>
        <taxon>Insecta</taxon>
        <taxon>Pterygota</taxon>
        <taxon>Neoptera</taxon>
        <taxon>Endopterygota</taxon>
        <taxon>Diptera</taxon>
        <taxon>Brachycera</taxon>
        <taxon>Muscomorpha</taxon>
        <taxon>Tephritoidea</taxon>
        <taxon>Tephritidae</taxon>
        <taxon>Ceratitis</taxon>
        <taxon>Ceratitis</taxon>
    </lineage>
</organism>
<proteinExistence type="evidence at transcript level"/>
<evidence type="ECO:0000256" key="6">
    <source>
        <dbReference type="SAM" id="SignalP"/>
    </source>
</evidence>
<evidence type="ECO:0000256" key="1">
    <source>
        <dbReference type="ARBA" id="ARBA00004613"/>
    </source>
</evidence>
<dbReference type="GO" id="GO:0005576">
    <property type="term" value="C:extracellular region"/>
    <property type="evidence" value="ECO:0007669"/>
    <property type="project" value="UniProtKB-SubCell"/>
</dbReference>
<comment type="subcellular location">
    <subcellularLocation>
        <location evidence="1">Secreted</location>
    </subcellularLocation>
</comment>
<dbReference type="InterPro" id="IPR001283">
    <property type="entry name" value="CRISP-related"/>
</dbReference>
<dbReference type="GeneID" id="101460958"/>
<feature type="signal peptide" evidence="6">
    <location>
        <begin position="1"/>
        <end position="39"/>
    </location>
</feature>
<evidence type="ECO:0000313" key="9">
    <source>
        <dbReference type="EMBL" id="JAC00021.1"/>
    </source>
</evidence>
<dbReference type="SUPFAM" id="SSF55797">
    <property type="entry name" value="PR-1-like"/>
    <property type="match status" value="1"/>
</dbReference>
<keyword evidence="3" id="KW-0964">Secreted</keyword>
<dbReference type="Pfam" id="PF00188">
    <property type="entry name" value="CAP"/>
    <property type="match status" value="1"/>
</dbReference>
<dbReference type="PANTHER" id="PTHR10334">
    <property type="entry name" value="CYSTEINE-RICH SECRETORY PROTEIN-RELATED"/>
    <property type="match status" value="1"/>
</dbReference>
<dbReference type="EMBL" id="CAJHJT010000056">
    <property type="protein sequence ID" value="CAD7013591.1"/>
    <property type="molecule type" value="Genomic_DNA"/>
</dbReference>
<dbReference type="AlphaFoldDB" id="W8BFE2"/>
<dbReference type="Gene3D" id="3.40.33.10">
    <property type="entry name" value="CAP"/>
    <property type="match status" value="1"/>
</dbReference>
<evidence type="ECO:0000313" key="8">
    <source>
        <dbReference type="EMBL" id="CAD7013591.1"/>
    </source>
</evidence>
<gene>
    <name evidence="9" type="primary">VA53</name>
    <name evidence="8" type="ORF">CCAP1982_LOCUS21646</name>
</gene>
<reference evidence="9" key="1">
    <citation type="submission" date="2013-07" db="EMBL/GenBank/DDBJ databases">
        <authorList>
            <person name="Geib S."/>
        </authorList>
    </citation>
    <scope>NUCLEOTIDE SEQUENCE</scope>
</reference>
<evidence type="ECO:0000256" key="2">
    <source>
        <dbReference type="ARBA" id="ARBA00009923"/>
    </source>
</evidence>